<organism evidence="2 3">
    <name type="scientific">Novosphingobium fuchskuhlense</name>
    <dbReference type="NCBI Taxonomy" id="1117702"/>
    <lineage>
        <taxon>Bacteria</taxon>
        <taxon>Pseudomonadati</taxon>
        <taxon>Pseudomonadota</taxon>
        <taxon>Alphaproteobacteria</taxon>
        <taxon>Sphingomonadales</taxon>
        <taxon>Sphingomonadaceae</taxon>
        <taxon>Novosphingobium</taxon>
    </lineage>
</organism>
<evidence type="ECO:0000256" key="1">
    <source>
        <dbReference type="PROSITE-ProRule" id="PRU00339"/>
    </source>
</evidence>
<gene>
    <name evidence="2" type="ORF">AQZ52_09800</name>
</gene>
<dbReference type="STRING" id="1117702.AQZ52_09800"/>
<sequence>MLCADQDLADVMQAVQNETGDELLRLDRLIQQYREDPRLHFLRGSILAGIGRPIEALSSFREAVKLAPDFAIARFQLGFFLLTSGEAAEALSVWGPIALLPDGHYLRLFVGGLTHLIRDEFPETIAQLEAGIASNQDNPPLNRDMHLIIGRVRQIESAGPVAGSADSSMSATSLLLGQLTGSGRLH</sequence>
<accession>A0A117UUB8</accession>
<dbReference type="Proteomes" id="UP000058012">
    <property type="component" value="Unassembled WGS sequence"/>
</dbReference>
<dbReference type="AlphaFoldDB" id="A0A117UUB8"/>
<evidence type="ECO:0000313" key="2">
    <source>
        <dbReference type="EMBL" id="KUR70993.1"/>
    </source>
</evidence>
<name>A0A117UUB8_9SPHN</name>
<comment type="caution">
    <text evidence="2">The sequence shown here is derived from an EMBL/GenBank/DDBJ whole genome shotgun (WGS) entry which is preliminary data.</text>
</comment>
<protein>
    <submittedName>
        <fullName evidence="2">Uncharacterized protein</fullName>
    </submittedName>
</protein>
<dbReference type="EMBL" id="LLZS01000007">
    <property type="protein sequence ID" value="KUR70993.1"/>
    <property type="molecule type" value="Genomic_DNA"/>
</dbReference>
<dbReference type="PROSITE" id="PS50005">
    <property type="entry name" value="TPR"/>
    <property type="match status" value="1"/>
</dbReference>
<evidence type="ECO:0000313" key="3">
    <source>
        <dbReference type="Proteomes" id="UP000058012"/>
    </source>
</evidence>
<keyword evidence="3" id="KW-1185">Reference proteome</keyword>
<feature type="repeat" description="TPR" evidence="1">
    <location>
        <begin position="37"/>
        <end position="70"/>
    </location>
</feature>
<dbReference type="InterPro" id="IPR011990">
    <property type="entry name" value="TPR-like_helical_dom_sf"/>
</dbReference>
<dbReference type="SUPFAM" id="SSF48452">
    <property type="entry name" value="TPR-like"/>
    <property type="match status" value="1"/>
</dbReference>
<dbReference type="Gene3D" id="1.25.40.10">
    <property type="entry name" value="Tetratricopeptide repeat domain"/>
    <property type="match status" value="1"/>
</dbReference>
<dbReference type="OrthoDB" id="7508099at2"/>
<dbReference type="InterPro" id="IPR019734">
    <property type="entry name" value="TPR_rpt"/>
</dbReference>
<reference evidence="2 3" key="1">
    <citation type="submission" date="2015-10" db="EMBL/GenBank/DDBJ databases">
        <title>Draft genome sequence of Novosphingobium fuchskuhlense DSM 25065 isolated from a surface water sample of the southwest basin of Lake Grosse Fuchskuhle.</title>
        <authorList>
            <person name="Ruckert C."/>
            <person name="Winkler A."/>
            <person name="Glaeser J."/>
            <person name="Grossart H.-P."/>
            <person name="Kalinowski J."/>
            <person name="Glaeser S."/>
        </authorList>
    </citation>
    <scope>NUCLEOTIDE SEQUENCE [LARGE SCALE GENOMIC DNA]</scope>
    <source>
        <strain evidence="2 3">FNE08-7</strain>
    </source>
</reference>
<proteinExistence type="predicted"/>
<keyword evidence="1" id="KW-0802">TPR repeat</keyword>
<dbReference type="RefSeq" id="WP_067909844.1">
    <property type="nucleotide sequence ID" value="NZ_KQ954245.1"/>
</dbReference>